<feature type="transmembrane region" description="Helical" evidence="1">
    <location>
        <begin position="171"/>
        <end position="190"/>
    </location>
</feature>
<evidence type="ECO:0000256" key="1">
    <source>
        <dbReference type="SAM" id="Phobius"/>
    </source>
</evidence>
<evidence type="ECO:0000313" key="3">
    <source>
        <dbReference type="Proteomes" id="UP000743899"/>
    </source>
</evidence>
<evidence type="ECO:0000313" key="2">
    <source>
        <dbReference type="EMBL" id="NCU17300.1"/>
    </source>
</evidence>
<keyword evidence="1" id="KW-1133">Transmembrane helix</keyword>
<feature type="transmembrane region" description="Helical" evidence="1">
    <location>
        <begin position="147"/>
        <end position="164"/>
    </location>
</feature>
<dbReference type="Proteomes" id="UP000743899">
    <property type="component" value="Unassembled WGS sequence"/>
</dbReference>
<keyword evidence="1" id="KW-0472">Membrane</keyword>
<dbReference type="CDD" id="cd21809">
    <property type="entry name" value="ABC-2_lan_permease-like"/>
    <property type="match status" value="1"/>
</dbReference>
<reference evidence="2 3" key="1">
    <citation type="submission" date="2020-01" db="EMBL/GenBank/DDBJ databases">
        <title>A novel Bacillus sp. from Pasinler.</title>
        <authorList>
            <person name="Adiguzel A."/>
            <person name="Ay H."/>
            <person name="Baltaci M.O."/>
        </authorList>
    </citation>
    <scope>NUCLEOTIDE SEQUENCE [LARGE SCALE GENOMIC DNA]</scope>
    <source>
        <strain evidence="2 3">P1</strain>
    </source>
</reference>
<dbReference type="Pfam" id="PF12730">
    <property type="entry name" value="ABC2_membrane_4"/>
    <property type="match status" value="1"/>
</dbReference>
<organism evidence="2 3">
    <name type="scientific">Pallidibacillus pasinlerensis</name>
    <dbReference type="NCBI Taxonomy" id="2703818"/>
    <lineage>
        <taxon>Bacteria</taxon>
        <taxon>Bacillati</taxon>
        <taxon>Bacillota</taxon>
        <taxon>Bacilli</taxon>
        <taxon>Bacillales</taxon>
        <taxon>Bacillaceae</taxon>
        <taxon>Pallidibacillus</taxon>
    </lineage>
</organism>
<accession>A0ABX0A1J1</accession>
<feature type="transmembrane region" description="Helical" evidence="1">
    <location>
        <begin position="210"/>
        <end position="231"/>
    </location>
</feature>
<gene>
    <name evidence="2" type="ORF">GW534_05875</name>
</gene>
<dbReference type="RefSeq" id="WP_161920134.1">
    <property type="nucleotide sequence ID" value="NZ_JAACYS010000018.1"/>
</dbReference>
<sequence length="236" mass="27091">MIGKLLQADFIKIKRKGFWLLSFLGAFGVVGLQIVNYSLRYDWLIQQSDDKWLYYLYNVHSFTAMALVLGIVILTSLIASVEDETNAWKQLIALPVSKMTVYLSKFTVLATLLFISSTLLAIFTFSYGLFLDLGEPVPYIEILKFSFYPYCASLPILAFHLWIATVSRNQGIPITFGVIGCIATYLAYVLPDWVIWKWPTLMNDWNDPLMNVWLGIGFGILLYFIGMFDFIRRDVK</sequence>
<proteinExistence type="predicted"/>
<feature type="transmembrane region" description="Helical" evidence="1">
    <location>
        <begin position="18"/>
        <end position="39"/>
    </location>
</feature>
<feature type="transmembrane region" description="Helical" evidence="1">
    <location>
        <begin position="59"/>
        <end position="81"/>
    </location>
</feature>
<keyword evidence="1" id="KW-0812">Transmembrane</keyword>
<keyword evidence="3" id="KW-1185">Reference proteome</keyword>
<feature type="transmembrane region" description="Helical" evidence="1">
    <location>
        <begin position="102"/>
        <end position="127"/>
    </location>
</feature>
<comment type="caution">
    <text evidence="2">The sequence shown here is derived from an EMBL/GenBank/DDBJ whole genome shotgun (WGS) entry which is preliminary data.</text>
</comment>
<dbReference type="EMBL" id="JAACYS010000018">
    <property type="protein sequence ID" value="NCU17300.1"/>
    <property type="molecule type" value="Genomic_DNA"/>
</dbReference>
<protein>
    <submittedName>
        <fullName evidence="2">ABC transporter permease subunit</fullName>
    </submittedName>
</protein>
<name>A0ABX0A1J1_9BACI</name>